<keyword evidence="3" id="KW-1185">Reference proteome</keyword>
<protein>
    <recommendedName>
        <fullName evidence="4">Histone deacetylase complex subunit SAP30 Sin3 binding domain-containing protein</fullName>
    </recommendedName>
</protein>
<gene>
    <name evidence="2" type="ORF">MNAN1_002107</name>
</gene>
<dbReference type="Proteomes" id="UP001213623">
    <property type="component" value="Chromosome 3"/>
</dbReference>
<feature type="compositionally biased region" description="Polar residues" evidence="1">
    <location>
        <begin position="76"/>
        <end position="95"/>
    </location>
</feature>
<dbReference type="EMBL" id="CP119894">
    <property type="protein sequence ID" value="WFD27111.1"/>
    <property type="molecule type" value="Genomic_DNA"/>
</dbReference>
<feature type="region of interest" description="Disordered" evidence="1">
    <location>
        <begin position="1"/>
        <end position="27"/>
    </location>
</feature>
<proteinExistence type="predicted"/>
<sequence>MSQVPGEASARDKPATEGTSSQSINFSDLPLEATLKYLVQHRIEPSYPPRSSLQDPCLGATSDIPSAGEPVEETTDQPPSEDQGVASRTRSSTHSGRVRDGDATHFFDRDDEHDHLAALANEHFHNMPVPKETDIIVGFLHRCRRAGTCIY</sequence>
<evidence type="ECO:0000256" key="1">
    <source>
        <dbReference type="SAM" id="MobiDB-lite"/>
    </source>
</evidence>
<accession>A0AAF0J2H3</accession>
<reference evidence="2" key="1">
    <citation type="submission" date="2023-03" db="EMBL/GenBank/DDBJ databases">
        <title>Mating type loci evolution in Malassezia.</title>
        <authorList>
            <person name="Coelho M.A."/>
        </authorList>
    </citation>
    <scope>NUCLEOTIDE SEQUENCE</scope>
    <source>
        <strain evidence="2">CBS 9557</strain>
    </source>
</reference>
<name>A0AAF0J2H3_9BASI</name>
<feature type="region of interest" description="Disordered" evidence="1">
    <location>
        <begin position="46"/>
        <end position="106"/>
    </location>
</feature>
<evidence type="ECO:0000313" key="3">
    <source>
        <dbReference type="Proteomes" id="UP001213623"/>
    </source>
</evidence>
<evidence type="ECO:0008006" key="4">
    <source>
        <dbReference type="Google" id="ProtNLM"/>
    </source>
</evidence>
<evidence type="ECO:0000313" key="2">
    <source>
        <dbReference type="EMBL" id="WFD27111.1"/>
    </source>
</evidence>
<feature type="compositionally biased region" description="Basic and acidic residues" evidence="1">
    <location>
        <begin position="97"/>
        <end position="106"/>
    </location>
</feature>
<feature type="compositionally biased region" description="Polar residues" evidence="1">
    <location>
        <begin position="17"/>
        <end position="26"/>
    </location>
</feature>
<dbReference type="AlphaFoldDB" id="A0AAF0J2H3"/>
<organism evidence="2 3">
    <name type="scientific">Malassezia nana</name>
    <dbReference type="NCBI Taxonomy" id="180528"/>
    <lineage>
        <taxon>Eukaryota</taxon>
        <taxon>Fungi</taxon>
        <taxon>Dikarya</taxon>
        <taxon>Basidiomycota</taxon>
        <taxon>Ustilaginomycotina</taxon>
        <taxon>Malasseziomycetes</taxon>
        <taxon>Malasseziales</taxon>
        <taxon>Malasseziaceae</taxon>
        <taxon>Malassezia</taxon>
    </lineage>
</organism>